<reference evidence="2 3" key="1">
    <citation type="journal article" date="2016" name="Nat. Commun.">
        <title>Thousands of microbial genomes shed light on interconnected biogeochemical processes in an aquifer system.</title>
        <authorList>
            <person name="Anantharaman K."/>
            <person name="Brown C.T."/>
            <person name="Hug L.A."/>
            <person name="Sharon I."/>
            <person name="Castelle C.J."/>
            <person name="Probst A.J."/>
            <person name="Thomas B.C."/>
            <person name="Singh A."/>
            <person name="Wilkins M.J."/>
            <person name="Karaoz U."/>
            <person name="Brodie E.L."/>
            <person name="Williams K.H."/>
            <person name="Hubbard S.S."/>
            <person name="Banfield J.F."/>
        </authorList>
    </citation>
    <scope>NUCLEOTIDE SEQUENCE [LARGE SCALE GENOMIC DNA]</scope>
</reference>
<proteinExistence type="predicted"/>
<dbReference type="PANTHER" id="PTHR43245">
    <property type="entry name" value="BIFUNCTIONAL POLYMYXIN RESISTANCE PROTEIN ARNA"/>
    <property type="match status" value="1"/>
</dbReference>
<comment type="caution">
    <text evidence="2">The sequence shown here is derived from an EMBL/GenBank/DDBJ whole genome shotgun (WGS) entry which is preliminary data.</text>
</comment>
<dbReference type="Gene3D" id="3.40.50.720">
    <property type="entry name" value="NAD(P)-binding Rossmann-like Domain"/>
    <property type="match status" value="1"/>
</dbReference>
<name>A0A1F5N132_9BACT</name>
<evidence type="ECO:0000313" key="2">
    <source>
        <dbReference type="EMBL" id="OGE71324.1"/>
    </source>
</evidence>
<protein>
    <recommendedName>
        <fullName evidence="1">NAD-dependent epimerase/dehydratase domain-containing protein</fullName>
    </recommendedName>
</protein>
<gene>
    <name evidence="2" type="ORF">A3H40_03780</name>
</gene>
<dbReference type="AlphaFoldDB" id="A0A1F5N132"/>
<dbReference type="SUPFAM" id="SSF51735">
    <property type="entry name" value="NAD(P)-binding Rossmann-fold domains"/>
    <property type="match status" value="1"/>
</dbReference>
<dbReference type="EMBL" id="MFDV01000020">
    <property type="protein sequence ID" value="OGE71324.1"/>
    <property type="molecule type" value="Genomic_DNA"/>
</dbReference>
<dbReference type="Pfam" id="PF01370">
    <property type="entry name" value="Epimerase"/>
    <property type="match status" value="1"/>
</dbReference>
<dbReference type="InterPro" id="IPR050177">
    <property type="entry name" value="Lipid_A_modif_metabolic_enz"/>
</dbReference>
<dbReference type="STRING" id="1797794.A3H40_03780"/>
<dbReference type="Proteomes" id="UP000177057">
    <property type="component" value="Unassembled WGS sequence"/>
</dbReference>
<accession>A0A1F5N132</accession>
<dbReference type="InterPro" id="IPR036291">
    <property type="entry name" value="NAD(P)-bd_dom_sf"/>
</dbReference>
<feature type="domain" description="NAD-dependent epimerase/dehydratase" evidence="1">
    <location>
        <begin position="3"/>
        <end position="233"/>
    </location>
</feature>
<dbReference type="Gene3D" id="3.90.25.10">
    <property type="entry name" value="UDP-galactose 4-epimerase, domain 1"/>
    <property type="match status" value="1"/>
</dbReference>
<dbReference type="InterPro" id="IPR001509">
    <property type="entry name" value="Epimerase_deHydtase"/>
</dbReference>
<sequence>MKILVTGQSGLIGSHLVDTLLSYGHEVYGISRTNRNENPKCKNYCLDLRNTAKAKKIIEGIAPEIVFALAANAEEGKSFFSPIDTTTNNIDVFFNTLVPSIRSGKLKRLIFTSSVAVYGSIKTLFKESGTPVPQDIYGVSKLAIENSLKIMSQVHEFEYVIIRPHNVFGPRQNMNDPYRNVVTLFMNHILRGEPYSIYGDGEMRRCFSYVKDVIDIIYRSGFEKVAGTTFNVGSDFDWSLNQLSEIIQKISGHTVSPIYLPDRVLEVHTAVSDHKLIKKVFGYKDTPLEEALKETWEWAKEQGPQEYTYTELELPSNLVPKNWK</sequence>
<evidence type="ECO:0000313" key="3">
    <source>
        <dbReference type="Proteomes" id="UP000177057"/>
    </source>
</evidence>
<dbReference type="PANTHER" id="PTHR43245:SF13">
    <property type="entry name" value="UDP-D-APIOSE_UDP-D-XYLOSE SYNTHASE 2"/>
    <property type="match status" value="1"/>
</dbReference>
<organism evidence="2 3">
    <name type="scientific">Candidatus Daviesbacteria bacterium RIFCSPLOWO2_02_FULL_38_15</name>
    <dbReference type="NCBI Taxonomy" id="1797794"/>
    <lineage>
        <taxon>Bacteria</taxon>
        <taxon>Candidatus Daviesiibacteriota</taxon>
    </lineage>
</organism>
<evidence type="ECO:0000259" key="1">
    <source>
        <dbReference type="Pfam" id="PF01370"/>
    </source>
</evidence>